<proteinExistence type="inferred from homology"/>
<dbReference type="InterPro" id="IPR036396">
    <property type="entry name" value="Cyt_P450_sf"/>
</dbReference>
<keyword evidence="6" id="KW-0349">Heme</keyword>
<feature type="binding site" description="axial binding residue" evidence="6">
    <location>
        <position position="466"/>
    </location>
    <ligand>
        <name>heme</name>
        <dbReference type="ChEBI" id="CHEBI:30413"/>
    </ligand>
    <ligandPart>
        <name>Fe</name>
        <dbReference type="ChEBI" id="CHEBI:18248"/>
    </ligandPart>
</feature>
<gene>
    <name evidence="8" type="ORF">LTR25_008315</name>
</gene>
<keyword evidence="3" id="KW-0560">Oxidoreductase</keyword>
<keyword evidence="9" id="KW-1185">Reference proteome</keyword>
<evidence type="ECO:0000313" key="8">
    <source>
        <dbReference type="EMBL" id="KAK5531985.1"/>
    </source>
</evidence>
<accession>A0AAV9PZ79</accession>
<reference evidence="8 9" key="1">
    <citation type="submission" date="2023-06" db="EMBL/GenBank/DDBJ databases">
        <title>Black Yeasts Isolated from many extreme environments.</title>
        <authorList>
            <person name="Coleine C."/>
            <person name="Stajich J.E."/>
            <person name="Selbmann L."/>
        </authorList>
    </citation>
    <scope>NUCLEOTIDE SEQUENCE [LARGE SCALE GENOMIC DNA]</scope>
    <source>
        <strain evidence="8 9">CCFEE 5887</strain>
    </source>
</reference>
<keyword evidence="7" id="KW-0472">Membrane</keyword>
<dbReference type="GO" id="GO:0020037">
    <property type="term" value="F:heme binding"/>
    <property type="evidence" value="ECO:0007669"/>
    <property type="project" value="InterPro"/>
</dbReference>
<keyword evidence="7" id="KW-0812">Transmembrane</keyword>
<dbReference type="Gene3D" id="1.10.630.10">
    <property type="entry name" value="Cytochrome P450"/>
    <property type="match status" value="1"/>
</dbReference>
<dbReference type="PRINTS" id="PR00463">
    <property type="entry name" value="EP450I"/>
</dbReference>
<sequence length="548" mass="62447">MMVFKVAAISPKLADSNLVLTITATVLLLPILGLLTLYLYYTPSTLKDSRRRHLPPGPKGLPFIGNLLDLADTEKVREKAIQWHQKHGEIFYTKIGGADYIWLSSPRVVKELMDKKSSIYSSRAPQPMAADTVSGKQRQLFMVYGPEWRQLRKYSHALLNATSAIKYQPIQDFESKQLMAELLETPENFYMHNRRYSASVIMKLTYGYRLPTWDHPMVKRIYQVLDNFTNVSAPGAFVVDSFPSLAALPQRLFGNWRTKGQKMFEHDSKVYLDLWETLKKEVQNGTAEECFCKDFYVNDPAKAGIDDLQAAYTCGGLIEAGSETTGTTLNNFVLCMVLHPTAVKQAQNEIDKVIGPGRLPRWEDEKDLPYVRALVKEVLRWRPVNKFGMPHATSEDDWYQGYFIPKGSVIMLNWWAIHMDASIHDDPTAFNPSRYLDKPLSAAEYINVNDPYQRDHFTYGAGRRVCPGVHVAERSLFINIVRTLWGFNIEKSRDKAGNVVEPETEMAPGFLSVPKPFKAHITVRSPQHEKVIREAYEEAQAKGINFKS</sequence>
<keyword evidence="2 6" id="KW-0479">Metal-binding</keyword>
<keyword evidence="4 6" id="KW-0408">Iron</keyword>
<evidence type="ECO:0000313" key="9">
    <source>
        <dbReference type="Proteomes" id="UP001345827"/>
    </source>
</evidence>
<dbReference type="PANTHER" id="PTHR46300">
    <property type="entry name" value="P450, PUTATIVE (EUROFUNG)-RELATED-RELATED"/>
    <property type="match status" value="1"/>
</dbReference>
<organism evidence="8 9">
    <name type="scientific">Vermiconidia calcicola</name>
    <dbReference type="NCBI Taxonomy" id="1690605"/>
    <lineage>
        <taxon>Eukaryota</taxon>
        <taxon>Fungi</taxon>
        <taxon>Dikarya</taxon>
        <taxon>Ascomycota</taxon>
        <taxon>Pezizomycotina</taxon>
        <taxon>Dothideomycetes</taxon>
        <taxon>Dothideomycetidae</taxon>
        <taxon>Mycosphaerellales</taxon>
        <taxon>Extremaceae</taxon>
        <taxon>Vermiconidia</taxon>
    </lineage>
</organism>
<evidence type="ECO:0000256" key="7">
    <source>
        <dbReference type="SAM" id="Phobius"/>
    </source>
</evidence>
<protein>
    <recommendedName>
        <fullName evidence="10">Cytochrome P450</fullName>
    </recommendedName>
</protein>
<dbReference type="EMBL" id="JAXLQG010000016">
    <property type="protein sequence ID" value="KAK5531985.1"/>
    <property type="molecule type" value="Genomic_DNA"/>
</dbReference>
<dbReference type="AlphaFoldDB" id="A0AAV9PZ79"/>
<dbReference type="InterPro" id="IPR050364">
    <property type="entry name" value="Cytochrome_P450_fung"/>
</dbReference>
<comment type="caution">
    <text evidence="8">The sequence shown here is derived from an EMBL/GenBank/DDBJ whole genome shotgun (WGS) entry which is preliminary data.</text>
</comment>
<evidence type="ECO:0000256" key="5">
    <source>
        <dbReference type="ARBA" id="ARBA00023033"/>
    </source>
</evidence>
<dbReference type="PRINTS" id="PR00385">
    <property type="entry name" value="P450"/>
</dbReference>
<evidence type="ECO:0000256" key="4">
    <source>
        <dbReference type="ARBA" id="ARBA00023004"/>
    </source>
</evidence>
<evidence type="ECO:0000256" key="2">
    <source>
        <dbReference type="ARBA" id="ARBA00022723"/>
    </source>
</evidence>
<feature type="transmembrane region" description="Helical" evidence="7">
    <location>
        <begin position="20"/>
        <end position="41"/>
    </location>
</feature>
<dbReference type="GO" id="GO:0016705">
    <property type="term" value="F:oxidoreductase activity, acting on paired donors, with incorporation or reduction of molecular oxygen"/>
    <property type="evidence" value="ECO:0007669"/>
    <property type="project" value="InterPro"/>
</dbReference>
<evidence type="ECO:0008006" key="10">
    <source>
        <dbReference type="Google" id="ProtNLM"/>
    </source>
</evidence>
<comment type="cofactor">
    <cofactor evidence="6">
        <name>heme</name>
        <dbReference type="ChEBI" id="CHEBI:30413"/>
    </cofactor>
</comment>
<keyword evidence="5" id="KW-0503">Monooxygenase</keyword>
<dbReference type="InterPro" id="IPR001128">
    <property type="entry name" value="Cyt_P450"/>
</dbReference>
<dbReference type="InterPro" id="IPR002401">
    <property type="entry name" value="Cyt_P450_E_grp-I"/>
</dbReference>
<name>A0AAV9PZ79_9PEZI</name>
<dbReference type="Proteomes" id="UP001345827">
    <property type="component" value="Unassembled WGS sequence"/>
</dbReference>
<evidence type="ECO:0000256" key="6">
    <source>
        <dbReference type="PIRSR" id="PIRSR602401-1"/>
    </source>
</evidence>
<keyword evidence="7" id="KW-1133">Transmembrane helix</keyword>
<evidence type="ECO:0000256" key="1">
    <source>
        <dbReference type="ARBA" id="ARBA00010617"/>
    </source>
</evidence>
<dbReference type="Pfam" id="PF00067">
    <property type="entry name" value="p450"/>
    <property type="match status" value="1"/>
</dbReference>
<evidence type="ECO:0000256" key="3">
    <source>
        <dbReference type="ARBA" id="ARBA00023002"/>
    </source>
</evidence>
<dbReference type="GO" id="GO:0004497">
    <property type="term" value="F:monooxygenase activity"/>
    <property type="evidence" value="ECO:0007669"/>
    <property type="project" value="UniProtKB-KW"/>
</dbReference>
<comment type="similarity">
    <text evidence="1">Belongs to the cytochrome P450 family.</text>
</comment>
<dbReference type="CDD" id="cd11065">
    <property type="entry name" value="CYP64-like"/>
    <property type="match status" value="1"/>
</dbReference>
<dbReference type="SUPFAM" id="SSF48264">
    <property type="entry name" value="Cytochrome P450"/>
    <property type="match status" value="1"/>
</dbReference>
<dbReference type="PANTHER" id="PTHR46300:SF2">
    <property type="entry name" value="CYTOCHROME P450 MONOOXYGENASE ALNH-RELATED"/>
    <property type="match status" value="1"/>
</dbReference>
<dbReference type="GO" id="GO:0005506">
    <property type="term" value="F:iron ion binding"/>
    <property type="evidence" value="ECO:0007669"/>
    <property type="project" value="InterPro"/>
</dbReference>